<organism evidence="3 4">
    <name type="scientific">Flavobacterium resistens</name>
    <dbReference type="NCBI Taxonomy" id="443612"/>
    <lineage>
        <taxon>Bacteria</taxon>
        <taxon>Pseudomonadati</taxon>
        <taxon>Bacteroidota</taxon>
        <taxon>Flavobacteriia</taxon>
        <taxon>Flavobacteriales</taxon>
        <taxon>Flavobacteriaceae</taxon>
        <taxon>Flavobacterium</taxon>
    </lineage>
</organism>
<dbReference type="RefSeq" id="WP_142451514.1">
    <property type="nucleotide sequence ID" value="NZ_FXTA01000004.1"/>
</dbReference>
<keyword evidence="1" id="KW-1133">Transmembrane helix</keyword>
<proteinExistence type="predicted"/>
<feature type="transmembrane region" description="Helical" evidence="1">
    <location>
        <begin position="58"/>
        <end position="79"/>
    </location>
</feature>
<keyword evidence="5" id="KW-1185">Reference proteome</keyword>
<evidence type="ECO:0000313" key="2">
    <source>
        <dbReference type="EMBL" id="MRX69073.1"/>
    </source>
</evidence>
<dbReference type="EMBL" id="FXTA01000004">
    <property type="protein sequence ID" value="SMO80226.1"/>
    <property type="molecule type" value="Genomic_DNA"/>
</dbReference>
<accession>A0A521E8E4</accession>
<dbReference type="Proteomes" id="UP000468990">
    <property type="component" value="Unassembled WGS sequence"/>
</dbReference>
<protein>
    <submittedName>
        <fullName evidence="3">Uncharacterized protein</fullName>
    </submittedName>
</protein>
<name>A0A521E8E4_9FLAO</name>
<dbReference type="EMBL" id="WKKG01000007">
    <property type="protein sequence ID" value="MRX69073.1"/>
    <property type="molecule type" value="Genomic_DNA"/>
</dbReference>
<evidence type="ECO:0000313" key="4">
    <source>
        <dbReference type="Proteomes" id="UP000317289"/>
    </source>
</evidence>
<evidence type="ECO:0000313" key="3">
    <source>
        <dbReference type="EMBL" id="SMO80226.1"/>
    </source>
</evidence>
<reference evidence="3 4" key="1">
    <citation type="submission" date="2017-05" db="EMBL/GenBank/DDBJ databases">
        <authorList>
            <person name="Varghese N."/>
            <person name="Submissions S."/>
        </authorList>
    </citation>
    <scope>NUCLEOTIDE SEQUENCE [LARGE SCALE GENOMIC DNA]</scope>
    <source>
        <strain evidence="3 4">DSM 19382</strain>
    </source>
</reference>
<dbReference type="Proteomes" id="UP000317289">
    <property type="component" value="Unassembled WGS sequence"/>
</dbReference>
<sequence length="157" mass="18580">MLFFLAFFCFFHSLRQYDNFTIIKFSYLVGIFVVSGLLFGAILYQYEKGFQGVDFKTYDHFVWSLWVYGSISCSAFFVLNEYLSDNKDYKQTVLILEKHEASRRSVHHIVVKIEGDERDINLPKNEYLEISMAKAVEIKLKNGFFDFLLIEKVELKY</sequence>
<reference evidence="2 5" key="2">
    <citation type="submission" date="2019-11" db="EMBL/GenBank/DDBJ databases">
        <title>Flavobacterium resistens genome.</title>
        <authorList>
            <person name="Wilson V.M."/>
            <person name="Newman J.D."/>
        </authorList>
    </citation>
    <scope>NUCLEOTIDE SEQUENCE [LARGE SCALE GENOMIC DNA]</scope>
    <source>
        <strain evidence="2 5">DSM 19382</strain>
    </source>
</reference>
<evidence type="ECO:0000313" key="5">
    <source>
        <dbReference type="Proteomes" id="UP000468990"/>
    </source>
</evidence>
<keyword evidence="1" id="KW-0812">Transmembrane</keyword>
<feature type="transmembrane region" description="Helical" evidence="1">
    <location>
        <begin position="25"/>
        <end position="46"/>
    </location>
</feature>
<evidence type="ECO:0000256" key="1">
    <source>
        <dbReference type="SAM" id="Phobius"/>
    </source>
</evidence>
<dbReference type="AlphaFoldDB" id="A0A521E8E4"/>
<keyword evidence="1" id="KW-0472">Membrane</keyword>
<gene>
    <name evidence="2" type="ORF">GJU42_13975</name>
    <name evidence="3" type="ORF">SAMN06265349_104242</name>
</gene>